<keyword evidence="8" id="KW-1185">Reference proteome</keyword>
<dbReference type="Gene3D" id="3.30.40.10">
    <property type="entry name" value="Zinc/RING finger domain, C3HC4 (zinc finger)"/>
    <property type="match status" value="1"/>
</dbReference>
<keyword evidence="2 4" id="KW-0863">Zinc-finger</keyword>
<evidence type="ECO:0000313" key="7">
    <source>
        <dbReference type="EMBL" id="KAH7299250.1"/>
    </source>
</evidence>
<dbReference type="OrthoDB" id="8062037at2759"/>
<feature type="domain" description="RING-type" evidence="6">
    <location>
        <begin position="129"/>
        <end position="171"/>
    </location>
</feature>
<dbReference type="InterPro" id="IPR001841">
    <property type="entry name" value="Znf_RING"/>
</dbReference>
<name>A0A8T2RSU5_CERRI</name>
<dbReference type="InterPro" id="IPR011016">
    <property type="entry name" value="Znf_RING-CH"/>
</dbReference>
<dbReference type="EMBL" id="CM035429">
    <property type="protein sequence ID" value="KAH7299250.1"/>
    <property type="molecule type" value="Genomic_DNA"/>
</dbReference>
<dbReference type="PANTHER" id="PTHR45798:SF97">
    <property type="entry name" value="ALCOHOL-SENSITIVE RING FINGER PROTEIN 1"/>
    <property type="match status" value="1"/>
</dbReference>
<sequence>MADIQEGAPTWLLAAEHLRRASRITSFLFLVTLFSGLAAMSYLRWSVPFGVALTWINVMAVLLWILILLTRELRLLASAETEERGPFTVIVDQRNAHEDDLHSQLKALPRIAFEDACSQSRFTEEGTDCGICLETFVDSDEVHLLLPCNHAFHVQCIRRWVIFTMSCPNCRQRVELQSQTSQRGEHSAASSEAT</sequence>
<gene>
    <name evidence="7" type="ORF">KP509_24G002200</name>
</gene>
<evidence type="ECO:0000256" key="4">
    <source>
        <dbReference type="PROSITE-ProRule" id="PRU00175"/>
    </source>
</evidence>
<dbReference type="SMART" id="SM00744">
    <property type="entry name" value="RINGv"/>
    <property type="match status" value="1"/>
</dbReference>
<organism evidence="7 8">
    <name type="scientific">Ceratopteris richardii</name>
    <name type="common">Triangle waterfern</name>
    <dbReference type="NCBI Taxonomy" id="49495"/>
    <lineage>
        <taxon>Eukaryota</taxon>
        <taxon>Viridiplantae</taxon>
        <taxon>Streptophyta</taxon>
        <taxon>Embryophyta</taxon>
        <taxon>Tracheophyta</taxon>
        <taxon>Polypodiopsida</taxon>
        <taxon>Polypodiidae</taxon>
        <taxon>Polypodiales</taxon>
        <taxon>Pteridineae</taxon>
        <taxon>Pteridaceae</taxon>
        <taxon>Parkerioideae</taxon>
        <taxon>Ceratopteris</taxon>
    </lineage>
</organism>
<dbReference type="InterPro" id="IPR013083">
    <property type="entry name" value="Znf_RING/FYVE/PHD"/>
</dbReference>
<keyword evidence="3" id="KW-0862">Zinc</keyword>
<keyword evidence="5" id="KW-0472">Membrane</keyword>
<dbReference type="PROSITE" id="PS50089">
    <property type="entry name" value="ZF_RING_2"/>
    <property type="match status" value="1"/>
</dbReference>
<proteinExistence type="predicted"/>
<dbReference type="AlphaFoldDB" id="A0A8T2RSU5"/>
<evidence type="ECO:0000256" key="1">
    <source>
        <dbReference type="ARBA" id="ARBA00022723"/>
    </source>
</evidence>
<reference evidence="7" key="1">
    <citation type="submission" date="2021-08" db="EMBL/GenBank/DDBJ databases">
        <title>WGS assembly of Ceratopteris richardii.</title>
        <authorList>
            <person name="Marchant D.B."/>
            <person name="Chen G."/>
            <person name="Jenkins J."/>
            <person name="Shu S."/>
            <person name="Leebens-Mack J."/>
            <person name="Grimwood J."/>
            <person name="Schmutz J."/>
            <person name="Soltis P."/>
            <person name="Soltis D."/>
            <person name="Chen Z.-H."/>
        </authorList>
    </citation>
    <scope>NUCLEOTIDE SEQUENCE</scope>
    <source>
        <strain evidence="7">Whitten #5841</strain>
        <tissue evidence="7">Leaf</tissue>
    </source>
</reference>
<protein>
    <recommendedName>
        <fullName evidence="6">RING-type domain-containing protein</fullName>
    </recommendedName>
</protein>
<dbReference type="PANTHER" id="PTHR45798">
    <property type="entry name" value="RING-H2 FINGER PROTEIN ATL61-RELATED-RELATED"/>
    <property type="match status" value="1"/>
</dbReference>
<keyword evidence="5" id="KW-1133">Transmembrane helix</keyword>
<dbReference type="InterPro" id="IPR052788">
    <property type="entry name" value="RING-type_E3_ligase_ATL"/>
</dbReference>
<evidence type="ECO:0000256" key="5">
    <source>
        <dbReference type="SAM" id="Phobius"/>
    </source>
</evidence>
<dbReference type="SMART" id="SM01197">
    <property type="entry name" value="FANCL_C"/>
    <property type="match status" value="1"/>
</dbReference>
<dbReference type="Pfam" id="PF13639">
    <property type="entry name" value="zf-RING_2"/>
    <property type="match status" value="1"/>
</dbReference>
<dbReference type="SMART" id="SM00184">
    <property type="entry name" value="RING"/>
    <property type="match status" value="1"/>
</dbReference>
<feature type="transmembrane region" description="Helical" evidence="5">
    <location>
        <begin position="24"/>
        <end position="43"/>
    </location>
</feature>
<dbReference type="Proteomes" id="UP000825935">
    <property type="component" value="Chromosome 24"/>
</dbReference>
<keyword evidence="5" id="KW-0812">Transmembrane</keyword>
<feature type="transmembrane region" description="Helical" evidence="5">
    <location>
        <begin position="49"/>
        <end position="69"/>
    </location>
</feature>
<dbReference type="SUPFAM" id="SSF57850">
    <property type="entry name" value="RING/U-box"/>
    <property type="match status" value="1"/>
</dbReference>
<evidence type="ECO:0000259" key="6">
    <source>
        <dbReference type="PROSITE" id="PS50089"/>
    </source>
</evidence>
<dbReference type="GO" id="GO:0008270">
    <property type="term" value="F:zinc ion binding"/>
    <property type="evidence" value="ECO:0007669"/>
    <property type="project" value="UniProtKB-KW"/>
</dbReference>
<keyword evidence="1" id="KW-0479">Metal-binding</keyword>
<accession>A0A8T2RSU5</accession>
<comment type="caution">
    <text evidence="7">The sequence shown here is derived from an EMBL/GenBank/DDBJ whole genome shotgun (WGS) entry which is preliminary data.</text>
</comment>
<evidence type="ECO:0000313" key="8">
    <source>
        <dbReference type="Proteomes" id="UP000825935"/>
    </source>
</evidence>
<evidence type="ECO:0000256" key="2">
    <source>
        <dbReference type="ARBA" id="ARBA00022771"/>
    </source>
</evidence>
<evidence type="ECO:0000256" key="3">
    <source>
        <dbReference type="ARBA" id="ARBA00022833"/>
    </source>
</evidence>